<organism evidence="3 4">
    <name type="scientific">Sporolactobacillus terrae</name>
    <dbReference type="NCBI Taxonomy" id="269673"/>
    <lineage>
        <taxon>Bacteria</taxon>
        <taxon>Bacillati</taxon>
        <taxon>Bacillota</taxon>
        <taxon>Bacilli</taxon>
        <taxon>Bacillales</taxon>
        <taxon>Sporolactobacillaceae</taxon>
        <taxon>Sporolactobacillus</taxon>
    </lineage>
</organism>
<keyword evidence="1" id="KW-0472">Membrane</keyword>
<feature type="transmembrane region" description="Helical" evidence="1">
    <location>
        <begin position="117"/>
        <end position="140"/>
    </location>
</feature>
<keyword evidence="1" id="KW-0812">Transmembrane</keyword>
<dbReference type="InterPro" id="IPR036890">
    <property type="entry name" value="HATPase_C_sf"/>
</dbReference>
<protein>
    <recommendedName>
        <fullName evidence="2">Histidine kinase/HSP90-like ATPase domain-containing protein</fullName>
    </recommendedName>
</protein>
<accession>A0A5K7X1X0</accession>
<dbReference type="AlphaFoldDB" id="A0A5K7X1X0"/>
<dbReference type="PANTHER" id="PTHR40448">
    <property type="entry name" value="TWO-COMPONENT SENSOR HISTIDINE KINASE"/>
    <property type="match status" value="1"/>
</dbReference>
<feature type="domain" description="Histidine kinase/HSP90-like ATPase" evidence="2">
    <location>
        <begin position="333"/>
        <end position="439"/>
    </location>
</feature>
<dbReference type="Pfam" id="PF14501">
    <property type="entry name" value="HATPase_c_5"/>
    <property type="match status" value="1"/>
</dbReference>
<evidence type="ECO:0000256" key="1">
    <source>
        <dbReference type="SAM" id="Phobius"/>
    </source>
</evidence>
<sequence>MIMPIDPFKLFLLDVVTMSFILGGQNYLYGLTQTKKIILYEIGIFLLALLGIVFSSIIGWTLFFTGIFILFLKVHDRRFYFLNLSLILINNVFVSNLSAIVTYRIFRITPLNSSISFTWVVLEIRLLIFSLFFTTIVLLLKLLIKSRFFQLLLENPNSQFSIQAIAFTCLLIQIIDLLAKYFGVLVAYLGLTVILFFLLAVFSIVMLYFYFRMRQKEQDIQFEQEQKRIFEQYMKNLEESFNLLRSFKHDYQNLLLSLETYIQEGDLKELKRAFNELQLNSNLELSRIPDDYKVLTAIHNKSIKGILLAKIYRAHESGISVSLEVSGTPSFPENKYEMVRMLGILLDNAIEASVMAEHPKIRIAVISESNDLELIIANSYTPSDQIDVNKIFKRGYTTKANNSGIGLNIVKQMVDRHPNMFLEAESDPSMFTITIVISG</sequence>
<dbReference type="SUPFAM" id="SSF55874">
    <property type="entry name" value="ATPase domain of HSP90 chaperone/DNA topoisomerase II/histidine kinase"/>
    <property type="match status" value="1"/>
</dbReference>
<reference evidence="3 4" key="1">
    <citation type="submission" date="2019-09" db="EMBL/GenBank/DDBJ databases">
        <title>Complete genome sequence of Sporolactobacillus terrae 70-3.</title>
        <authorList>
            <person name="Tanaka N."/>
            <person name="Shiwa Y."/>
            <person name="Fujita N."/>
            <person name="Tanasupawat S."/>
        </authorList>
    </citation>
    <scope>NUCLEOTIDE SEQUENCE [LARGE SCALE GENOMIC DNA]</scope>
    <source>
        <strain evidence="3 4">70-3</strain>
    </source>
</reference>
<evidence type="ECO:0000259" key="2">
    <source>
        <dbReference type="SMART" id="SM00387"/>
    </source>
</evidence>
<dbReference type="InterPro" id="IPR032834">
    <property type="entry name" value="NatK-like_C"/>
</dbReference>
<dbReference type="EMBL" id="AP021853">
    <property type="protein sequence ID" value="BBO00030.1"/>
    <property type="molecule type" value="Genomic_DNA"/>
</dbReference>
<feature type="transmembrane region" description="Helical" evidence="1">
    <location>
        <begin position="12"/>
        <end position="30"/>
    </location>
</feature>
<feature type="transmembrane region" description="Helical" evidence="1">
    <location>
        <begin position="160"/>
        <end position="179"/>
    </location>
</feature>
<gene>
    <name evidence="3" type="ORF">St703_27340</name>
</gene>
<dbReference type="GO" id="GO:0042802">
    <property type="term" value="F:identical protein binding"/>
    <property type="evidence" value="ECO:0007669"/>
    <property type="project" value="TreeGrafter"/>
</dbReference>
<dbReference type="Gene3D" id="3.30.565.10">
    <property type="entry name" value="Histidine kinase-like ATPase, C-terminal domain"/>
    <property type="match status" value="1"/>
</dbReference>
<dbReference type="PANTHER" id="PTHR40448:SF1">
    <property type="entry name" value="TWO-COMPONENT SENSOR HISTIDINE KINASE"/>
    <property type="match status" value="1"/>
</dbReference>
<proteinExistence type="predicted"/>
<keyword evidence="1" id="KW-1133">Transmembrane helix</keyword>
<feature type="transmembrane region" description="Helical" evidence="1">
    <location>
        <begin position="185"/>
        <end position="211"/>
    </location>
</feature>
<feature type="transmembrane region" description="Helical" evidence="1">
    <location>
        <begin position="79"/>
        <end position="105"/>
    </location>
</feature>
<feature type="transmembrane region" description="Helical" evidence="1">
    <location>
        <begin position="42"/>
        <end position="72"/>
    </location>
</feature>
<evidence type="ECO:0000313" key="3">
    <source>
        <dbReference type="EMBL" id="BBO00030.1"/>
    </source>
</evidence>
<dbReference type="InterPro" id="IPR003594">
    <property type="entry name" value="HATPase_dom"/>
</dbReference>
<dbReference type="SMART" id="SM00387">
    <property type="entry name" value="HATPase_c"/>
    <property type="match status" value="1"/>
</dbReference>
<name>A0A5K7X1X0_9BACL</name>
<dbReference type="Proteomes" id="UP000326951">
    <property type="component" value="Chromosome"/>
</dbReference>
<evidence type="ECO:0000313" key="4">
    <source>
        <dbReference type="Proteomes" id="UP000326951"/>
    </source>
</evidence>